<feature type="region of interest" description="Disordered" evidence="3">
    <location>
        <begin position="359"/>
        <end position="462"/>
    </location>
</feature>
<dbReference type="Proteomes" id="UP000091820">
    <property type="component" value="Unassembled WGS sequence"/>
</dbReference>
<organism evidence="5 6">
    <name type="scientific">Glossina brevipalpis</name>
    <dbReference type="NCBI Taxonomy" id="37001"/>
    <lineage>
        <taxon>Eukaryota</taxon>
        <taxon>Metazoa</taxon>
        <taxon>Ecdysozoa</taxon>
        <taxon>Arthropoda</taxon>
        <taxon>Hexapoda</taxon>
        <taxon>Insecta</taxon>
        <taxon>Pterygota</taxon>
        <taxon>Neoptera</taxon>
        <taxon>Endopterygota</taxon>
        <taxon>Diptera</taxon>
        <taxon>Brachycera</taxon>
        <taxon>Muscomorpha</taxon>
        <taxon>Hippoboscoidea</taxon>
        <taxon>Glossinidae</taxon>
        <taxon>Glossina</taxon>
    </lineage>
</organism>
<dbReference type="EnsemblMetazoa" id="GBRI030046-RA">
    <property type="protein sequence ID" value="GBRI030046-PA"/>
    <property type="gene ID" value="GBRI030046"/>
</dbReference>
<evidence type="ECO:0000256" key="2">
    <source>
        <dbReference type="ARBA" id="ARBA00022737"/>
    </source>
</evidence>
<dbReference type="InterPro" id="IPR048287">
    <property type="entry name" value="TSPN-like_N"/>
</dbReference>
<accession>A0A1A9WS36</accession>
<evidence type="ECO:0000256" key="1">
    <source>
        <dbReference type="ARBA" id="ARBA00022525"/>
    </source>
</evidence>
<keyword evidence="6" id="KW-1185">Reference proteome</keyword>
<evidence type="ECO:0000259" key="4">
    <source>
        <dbReference type="SMART" id="SM00210"/>
    </source>
</evidence>
<protein>
    <recommendedName>
        <fullName evidence="4">Thrombospondin-like N-terminal domain-containing protein</fullName>
    </recommendedName>
</protein>
<dbReference type="GO" id="GO:0031012">
    <property type="term" value="C:extracellular matrix"/>
    <property type="evidence" value="ECO:0007669"/>
    <property type="project" value="TreeGrafter"/>
</dbReference>
<reference evidence="6" key="1">
    <citation type="submission" date="2014-03" db="EMBL/GenBank/DDBJ databases">
        <authorList>
            <person name="Aksoy S."/>
            <person name="Warren W."/>
            <person name="Wilson R.K."/>
        </authorList>
    </citation>
    <scope>NUCLEOTIDE SEQUENCE [LARGE SCALE GENOMIC DNA]</scope>
    <source>
        <strain evidence="6">IAEA</strain>
    </source>
</reference>
<dbReference type="SUPFAM" id="SSF49899">
    <property type="entry name" value="Concanavalin A-like lectins/glucanases"/>
    <property type="match status" value="1"/>
</dbReference>
<reference evidence="5" key="2">
    <citation type="submission" date="2020-05" db="UniProtKB">
        <authorList>
            <consortium name="EnsemblMetazoa"/>
        </authorList>
    </citation>
    <scope>IDENTIFICATION</scope>
    <source>
        <strain evidence="5">IAEA</strain>
    </source>
</reference>
<dbReference type="STRING" id="37001.A0A1A9WS36"/>
<dbReference type="Gene3D" id="2.60.120.200">
    <property type="match status" value="1"/>
</dbReference>
<evidence type="ECO:0000256" key="3">
    <source>
        <dbReference type="SAM" id="MobiDB-lite"/>
    </source>
</evidence>
<feature type="region of interest" description="Disordered" evidence="3">
    <location>
        <begin position="518"/>
        <end position="638"/>
    </location>
</feature>
<dbReference type="InterPro" id="IPR013320">
    <property type="entry name" value="ConA-like_dom_sf"/>
</dbReference>
<dbReference type="InterPro" id="IPR050149">
    <property type="entry name" value="Collagen_superfamily"/>
</dbReference>
<proteinExistence type="predicted"/>
<dbReference type="Pfam" id="PF01391">
    <property type="entry name" value="Collagen"/>
    <property type="match status" value="2"/>
</dbReference>
<feature type="compositionally biased region" description="Low complexity" evidence="3">
    <location>
        <begin position="419"/>
        <end position="438"/>
    </location>
</feature>
<dbReference type="GO" id="GO:0005615">
    <property type="term" value="C:extracellular space"/>
    <property type="evidence" value="ECO:0007669"/>
    <property type="project" value="TreeGrafter"/>
</dbReference>
<evidence type="ECO:0000313" key="6">
    <source>
        <dbReference type="Proteomes" id="UP000091820"/>
    </source>
</evidence>
<dbReference type="VEuPathDB" id="VectorBase:GBRI030046"/>
<dbReference type="SMART" id="SM00210">
    <property type="entry name" value="TSPN"/>
    <property type="match status" value="1"/>
</dbReference>
<keyword evidence="1" id="KW-0964">Secreted</keyword>
<sequence length="666" mass="71310">MIFLYKTFLLIGIVMISNRIIGTRTVKLQNAYSIRDYYDEDIGDDDADFVPVKPCNIMRRGDPDLTMYDIISAYRFDEYHYEYQEVQPVAGSTSYQLAYHITEYSNMTIKSSRAFPKGVPDEFSFESTFRLSPQQYLDDFYLFELSGHQYESQMSVSVSPLDNSIEFTLPKSDGSVQTVTFEEIKISDSLWHKVMLGVSMDSVRLWVDCKPMLDDDGNYIAPLEVRGPIDASNGIFTIARNRRTMQTVPIDLQWMIFSCDIERPNYSGCKDIPQYAKAGRELVRPEPLDLKFFSTTTEQPWLPPNISLNLVAKKDFVCPEQCPPGLPGLPGLPGPEGPVGLPGLPAPVLEPYELIGPKGDKGEQGSIGPIGFPGIPGESGERGPQGPPGMGLPGAKGEQGERGLTGPEGLPGLSGLTGLKGMPGPVGMPGKPGVDGVPGPQGPPGLGLRGPPGLPGIPGEKGDRGLPGVNGSPGLPGPPGLPSVTERITTDYHNFKEAEIREICMAAVRDYINEISSTLVGPPGPRGRPGTNHPGLPGQQGETGPQGIQGERGYPGMPGATGEPGHPGPMGPEGQKGERGFTGEGRIGPTGPQGPPGPEGRGVDGLPGRPGERGDTGKPGEPGLRGPPGDPGNCPDCSIYQAAYAYPLLLAQQQQNNKGPQRYYRK</sequence>
<evidence type="ECO:0000313" key="5">
    <source>
        <dbReference type="EnsemblMetazoa" id="GBRI030046-PA"/>
    </source>
</evidence>
<dbReference type="InterPro" id="IPR008160">
    <property type="entry name" value="Collagen"/>
</dbReference>
<keyword evidence="2" id="KW-0677">Repeat</keyword>
<dbReference type="PANTHER" id="PTHR24023:SF1082">
    <property type="entry name" value="COLLAGEN TRIPLE HELIX REPEAT"/>
    <property type="match status" value="1"/>
</dbReference>
<name>A0A1A9WS36_9MUSC</name>
<feature type="domain" description="Thrombospondin-like N-terminal" evidence="4">
    <location>
        <begin position="67"/>
        <end position="261"/>
    </location>
</feature>
<dbReference type="PANTHER" id="PTHR24023">
    <property type="entry name" value="COLLAGEN ALPHA"/>
    <property type="match status" value="1"/>
</dbReference>
<dbReference type="AlphaFoldDB" id="A0A1A9WS36"/>
<feature type="compositionally biased region" description="Low complexity" evidence="3">
    <location>
        <begin position="366"/>
        <end position="378"/>
    </location>
</feature>